<protein>
    <submittedName>
        <fullName evidence="1">Uncharacterized protein</fullName>
    </submittedName>
</protein>
<evidence type="ECO:0000313" key="1">
    <source>
        <dbReference type="EMBL" id="QHS92417.1"/>
    </source>
</evidence>
<proteinExistence type="predicted"/>
<dbReference type="AlphaFoldDB" id="A0A6C0BJ73"/>
<name>A0A6C0BJ73_9ZZZZ</name>
<organism evidence="1">
    <name type="scientific">viral metagenome</name>
    <dbReference type="NCBI Taxonomy" id="1070528"/>
    <lineage>
        <taxon>unclassified sequences</taxon>
        <taxon>metagenomes</taxon>
        <taxon>organismal metagenomes</taxon>
    </lineage>
</organism>
<dbReference type="EMBL" id="MN739179">
    <property type="protein sequence ID" value="QHS92417.1"/>
    <property type="molecule type" value="Genomic_DNA"/>
</dbReference>
<accession>A0A6C0BJ73</accession>
<sequence length="287" mass="34178">MVNLKKWVHHKRQRGLIDYKWAVRNYLLNHTHCEDEAQEKSFFLESLSPFLYLQQYAPIILQDRSLQAVCQLCTDLNLVIDINHQDLQLNILGQKFNQLIHSARELRACYDCGTTARGVFFQLIKAYRHDFHLSPQEIERVKSEYYMTRYHGAEGVDVLRSRMRTIDHNCLFMCAMQLGEEFGHVYILEKTWQDEHDGHSGHFRYRMYQSCLRAYLLIDYIETMDYARHPNQGIDIFAHLEHLEHLFSTPVWGAKEIDQFNNWFKFTPPDEVKTPGRKLFTNTFILL</sequence>
<reference evidence="1" key="1">
    <citation type="journal article" date="2020" name="Nature">
        <title>Giant virus diversity and host interactions through global metagenomics.</title>
        <authorList>
            <person name="Schulz F."/>
            <person name="Roux S."/>
            <person name="Paez-Espino D."/>
            <person name="Jungbluth S."/>
            <person name="Walsh D.A."/>
            <person name="Denef V.J."/>
            <person name="McMahon K.D."/>
            <person name="Konstantinidis K.T."/>
            <person name="Eloe-Fadrosh E.A."/>
            <person name="Kyrpides N.C."/>
            <person name="Woyke T."/>
        </authorList>
    </citation>
    <scope>NUCLEOTIDE SEQUENCE</scope>
    <source>
        <strain evidence="1">GVMAG-M-3300014204-73</strain>
    </source>
</reference>